<keyword evidence="1" id="KW-0597">Phosphoprotein</keyword>
<dbReference type="EMBL" id="CP001032">
    <property type="protein sequence ID" value="ACB73330.1"/>
    <property type="molecule type" value="Genomic_DNA"/>
</dbReference>
<dbReference type="OrthoDB" id="195863at2"/>
<dbReference type="eggNOG" id="COG0745">
    <property type="taxonomic scope" value="Bacteria"/>
</dbReference>
<evidence type="ECO:0000313" key="4">
    <source>
        <dbReference type="Proteomes" id="UP000007013"/>
    </source>
</evidence>
<dbReference type="Proteomes" id="UP000007013">
    <property type="component" value="Chromosome"/>
</dbReference>
<dbReference type="Pfam" id="PF00072">
    <property type="entry name" value="Response_reg"/>
    <property type="match status" value="1"/>
</dbReference>
<sequence>MLPLDPILLVEDEPDAVTLLQHAFARAGISHPVHTVHDGDQAIAYLDGRSAFADRSAYPLPSVVLLDLKLPRCSGLEVLAWIRGDPRFATLPVVVLTSSKERSDLRRAYAAGANSYLVKPSSLTQLVELASAFRAFWLEHNEAPPRHAA</sequence>
<dbReference type="InterPro" id="IPR011006">
    <property type="entry name" value="CheY-like_superfamily"/>
</dbReference>
<evidence type="ECO:0000256" key="1">
    <source>
        <dbReference type="PROSITE-ProRule" id="PRU00169"/>
    </source>
</evidence>
<dbReference type="RefSeq" id="WP_012372868.1">
    <property type="nucleotide sequence ID" value="NC_010571.1"/>
</dbReference>
<dbReference type="GO" id="GO:0000160">
    <property type="term" value="P:phosphorelay signal transduction system"/>
    <property type="evidence" value="ECO:0007669"/>
    <property type="project" value="InterPro"/>
</dbReference>
<dbReference type="Gene3D" id="3.40.50.2300">
    <property type="match status" value="1"/>
</dbReference>
<organism evidence="3 4">
    <name type="scientific">Opitutus terrae (strain DSM 11246 / JCM 15787 / PB90-1)</name>
    <dbReference type="NCBI Taxonomy" id="452637"/>
    <lineage>
        <taxon>Bacteria</taxon>
        <taxon>Pseudomonadati</taxon>
        <taxon>Verrucomicrobiota</taxon>
        <taxon>Opitutia</taxon>
        <taxon>Opitutales</taxon>
        <taxon>Opitutaceae</taxon>
        <taxon>Opitutus</taxon>
    </lineage>
</organism>
<protein>
    <submittedName>
        <fullName evidence="3">Response regulator receiver protein</fullName>
    </submittedName>
</protein>
<dbReference type="PANTHER" id="PTHR44520">
    <property type="entry name" value="RESPONSE REGULATOR RCP1-RELATED"/>
    <property type="match status" value="1"/>
</dbReference>
<dbReference type="SMART" id="SM00448">
    <property type="entry name" value="REC"/>
    <property type="match status" value="1"/>
</dbReference>
<dbReference type="SUPFAM" id="SSF52172">
    <property type="entry name" value="CheY-like"/>
    <property type="match status" value="1"/>
</dbReference>
<accession>B1ZWK6</accession>
<gene>
    <name evidence="3" type="ordered locus">Oter_0039</name>
</gene>
<evidence type="ECO:0000313" key="3">
    <source>
        <dbReference type="EMBL" id="ACB73330.1"/>
    </source>
</evidence>
<dbReference type="HOGENOM" id="CLU_000445_69_17_0"/>
<dbReference type="AlphaFoldDB" id="B1ZWK6"/>
<dbReference type="InterPro" id="IPR001789">
    <property type="entry name" value="Sig_transdc_resp-reg_receiver"/>
</dbReference>
<proteinExistence type="predicted"/>
<dbReference type="CDD" id="cd17557">
    <property type="entry name" value="REC_Rcp-like"/>
    <property type="match status" value="1"/>
</dbReference>
<dbReference type="PANTHER" id="PTHR44520:SF1">
    <property type="entry name" value="TWO-COMPONENT SYSTEM REGULATORY PROTEIN"/>
    <property type="match status" value="1"/>
</dbReference>
<dbReference type="InterPro" id="IPR052893">
    <property type="entry name" value="TCS_response_regulator"/>
</dbReference>
<dbReference type="STRING" id="452637.Oter_0039"/>
<keyword evidence="4" id="KW-1185">Reference proteome</keyword>
<feature type="domain" description="Response regulatory" evidence="2">
    <location>
        <begin position="6"/>
        <end position="134"/>
    </location>
</feature>
<evidence type="ECO:0000259" key="2">
    <source>
        <dbReference type="PROSITE" id="PS50110"/>
    </source>
</evidence>
<feature type="modified residue" description="4-aspartylphosphate" evidence="1">
    <location>
        <position position="67"/>
    </location>
</feature>
<dbReference type="PROSITE" id="PS50110">
    <property type="entry name" value="RESPONSE_REGULATORY"/>
    <property type="match status" value="1"/>
</dbReference>
<reference evidence="3 4" key="1">
    <citation type="journal article" date="2011" name="J. Bacteriol.">
        <title>Genome sequence of the verrucomicrobium Opitutus terrae PB90-1, an abundant inhabitant of rice paddy soil ecosystems.</title>
        <authorList>
            <person name="van Passel M.W."/>
            <person name="Kant R."/>
            <person name="Palva A."/>
            <person name="Copeland A."/>
            <person name="Lucas S."/>
            <person name="Lapidus A."/>
            <person name="Glavina del Rio T."/>
            <person name="Pitluck S."/>
            <person name="Goltsman E."/>
            <person name="Clum A."/>
            <person name="Sun H."/>
            <person name="Schmutz J."/>
            <person name="Larimer F.W."/>
            <person name="Land M.L."/>
            <person name="Hauser L."/>
            <person name="Kyrpides N."/>
            <person name="Mikhailova N."/>
            <person name="Richardson P.P."/>
            <person name="Janssen P.H."/>
            <person name="de Vos W.M."/>
            <person name="Smidt H."/>
        </authorList>
    </citation>
    <scope>NUCLEOTIDE SEQUENCE [LARGE SCALE GENOMIC DNA]</scope>
    <source>
        <strain evidence="4">DSM 11246 / JCM 15787 / PB90-1</strain>
    </source>
</reference>
<dbReference type="KEGG" id="ote:Oter_0039"/>
<name>B1ZWK6_OPITP</name>